<feature type="coiled-coil region" evidence="4">
    <location>
        <begin position="117"/>
        <end position="317"/>
    </location>
</feature>
<organism evidence="7 8">
    <name type="scientific">Rasamsonia emersonii (strain ATCC 16479 / CBS 393.64 / IMI 116815)</name>
    <dbReference type="NCBI Taxonomy" id="1408163"/>
    <lineage>
        <taxon>Eukaryota</taxon>
        <taxon>Fungi</taxon>
        <taxon>Dikarya</taxon>
        <taxon>Ascomycota</taxon>
        <taxon>Pezizomycotina</taxon>
        <taxon>Eurotiomycetes</taxon>
        <taxon>Eurotiomycetidae</taxon>
        <taxon>Eurotiales</taxon>
        <taxon>Trichocomaceae</taxon>
        <taxon>Rasamsonia</taxon>
    </lineage>
</organism>
<dbReference type="Proteomes" id="UP000053958">
    <property type="component" value="Unassembled WGS sequence"/>
</dbReference>
<protein>
    <submittedName>
        <fullName evidence="7">Golgi matrix protein</fullName>
    </submittedName>
</protein>
<evidence type="ECO:0000259" key="6">
    <source>
        <dbReference type="PROSITE" id="PS50913"/>
    </source>
</evidence>
<proteinExistence type="predicted"/>
<evidence type="ECO:0000313" key="8">
    <source>
        <dbReference type="Proteomes" id="UP000053958"/>
    </source>
</evidence>
<feature type="compositionally biased region" description="Basic residues" evidence="5">
    <location>
        <begin position="11"/>
        <end position="22"/>
    </location>
</feature>
<dbReference type="PANTHER" id="PTHR18921:SF2">
    <property type="entry name" value="THYROID RECEPTOR-INTERACTING PROTEIN 11"/>
    <property type="match status" value="1"/>
</dbReference>
<feature type="domain" description="GRIP" evidence="6">
    <location>
        <begin position="421"/>
        <end position="472"/>
    </location>
</feature>
<accession>A0A0F4YZA2</accession>
<dbReference type="GO" id="GO:0006888">
    <property type="term" value="P:endoplasmic reticulum to Golgi vesicle-mediated transport"/>
    <property type="evidence" value="ECO:0007669"/>
    <property type="project" value="TreeGrafter"/>
</dbReference>
<dbReference type="RefSeq" id="XP_013330042.1">
    <property type="nucleotide sequence ID" value="XM_013474588.1"/>
</dbReference>
<dbReference type="OrthoDB" id="425925at2759"/>
<dbReference type="GO" id="GO:0031267">
    <property type="term" value="F:small GTPase binding"/>
    <property type="evidence" value="ECO:0007669"/>
    <property type="project" value="TreeGrafter"/>
</dbReference>
<dbReference type="GO" id="GO:0007030">
    <property type="term" value="P:Golgi organization"/>
    <property type="evidence" value="ECO:0007669"/>
    <property type="project" value="TreeGrafter"/>
</dbReference>
<feature type="coiled-coil region" evidence="4">
    <location>
        <begin position="344"/>
        <end position="378"/>
    </location>
</feature>
<dbReference type="GeneID" id="25314847"/>
<feature type="region of interest" description="Disordered" evidence="5">
    <location>
        <begin position="1"/>
        <end position="117"/>
    </location>
</feature>
<comment type="caution">
    <text evidence="7">The sequence shown here is derived from an EMBL/GenBank/DDBJ whole genome shotgun (WGS) entry which is preliminary data.</text>
</comment>
<feature type="compositionally biased region" description="Basic and acidic residues" evidence="5">
    <location>
        <begin position="75"/>
        <end position="85"/>
    </location>
</feature>
<evidence type="ECO:0000256" key="4">
    <source>
        <dbReference type="SAM" id="Coils"/>
    </source>
</evidence>
<evidence type="ECO:0000256" key="1">
    <source>
        <dbReference type="ARBA" id="ARBA00004555"/>
    </source>
</evidence>
<dbReference type="InterPro" id="IPR019459">
    <property type="entry name" value="GRAB"/>
</dbReference>
<feature type="region of interest" description="Disordered" evidence="5">
    <location>
        <begin position="470"/>
        <end position="499"/>
    </location>
</feature>
<evidence type="ECO:0000256" key="5">
    <source>
        <dbReference type="SAM" id="MobiDB-lite"/>
    </source>
</evidence>
<dbReference type="GO" id="GO:0005794">
    <property type="term" value="C:Golgi apparatus"/>
    <property type="evidence" value="ECO:0007669"/>
    <property type="project" value="UniProtKB-SubCell"/>
</dbReference>
<dbReference type="EMBL" id="LASV01000101">
    <property type="protein sequence ID" value="KKA23430.1"/>
    <property type="molecule type" value="Genomic_DNA"/>
</dbReference>
<dbReference type="AlphaFoldDB" id="A0A0F4YZA2"/>
<keyword evidence="2" id="KW-0333">Golgi apparatus</keyword>
<reference evidence="7 8" key="1">
    <citation type="submission" date="2015-04" db="EMBL/GenBank/DDBJ databases">
        <authorList>
            <person name="Heijne W.H."/>
            <person name="Fedorova N.D."/>
            <person name="Nierman W.C."/>
            <person name="Vollebregt A.W."/>
            <person name="Zhao Z."/>
            <person name="Wu L."/>
            <person name="Kumar M."/>
            <person name="Stam H."/>
            <person name="van den Berg M.A."/>
            <person name="Pel H.J."/>
        </authorList>
    </citation>
    <scope>NUCLEOTIDE SEQUENCE [LARGE SCALE GENOMIC DNA]</scope>
    <source>
        <strain evidence="7 8">CBS 393.64</strain>
    </source>
</reference>
<name>A0A0F4YZA2_RASE3</name>
<evidence type="ECO:0000256" key="3">
    <source>
        <dbReference type="ARBA" id="ARBA00023054"/>
    </source>
</evidence>
<feature type="compositionally biased region" description="Polar residues" evidence="5">
    <location>
        <begin position="475"/>
        <end position="499"/>
    </location>
</feature>
<dbReference type="Pfam" id="PF10375">
    <property type="entry name" value="GRAB"/>
    <property type="match status" value="1"/>
</dbReference>
<dbReference type="STRING" id="1408163.A0A0F4YZA2"/>
<dbReference type="Gene3D" id="1.10.287.1490">
    <property type="match status" value="1"/>
</dbReference>
<keyword evidence="3 4" id="KW-0175">Coiled coil</keyword>
<feature type="compositionally biased region" description="Basic and acidic residues" evidence="5">
    <location>
        <begin position="1"/>
        <end position="10"/>
    </location>
</feature>
<gene>
    <name evidence="7" type="ORF">T310_2496</name>
</gene>
<keyword evidence="8" id="KW-1185">Reference proteome</keyword>
<feature type="region of interest" description="Disordered" evidence="5">
    <location>
        <begin position="525"/>
        <end position="546"/>
    </location>
</feature>
<evidence type="ECO:0000256" key="2">
    <source>
        <dbReference type="ARBA" id="ARBA00023034"/>
    </source>
</evidence>
<dbReference type="InterPro" id="IPR000237">
    <property type="entry name" value="GRIP_dom"/>
</dbReference>
<evidence type="ECO:0000313" key="7">
    <source>
        <dbReference type="EMBL" id="KKA23430.1"/>
    </source>
</evidence>
<feature type="compositionally biased region" description="Gly residues" evidence="5">
    <location>
        <begin position="528"/>
        <end position="539"/>
    </location>
</feature>
<dbReference type="PANTHER" id="PTHR18921">
    <property type="entry name" value="MYOSIN HEAVY CHAIN - RELATED"/>
    <property type="match status" value="1"/>
</dbReference>
<dbReference type="PROSITE" id="PS50913">
    <property type="entry name" value="GRIP"/>
    <property type="match status" value="1"/>
</dbReference>
<sequence>MDSDRLDLGPKSKKNKKNRNAAKSKTDGNGGNDDAHTEDATGEASDNNSEASIPIDRPHDTINGTPDEDEEEAEAEGKSDIRKQISEQSNILPVRDRKRPDETANSAPSPIDAEKKLAALVRDRDSLRAEVTEMRKSLEEIQLKHQEEMEALQRRLAESESKKEHAENQFQKLLERVNTIKSQLGERMKEDAEELAQARSRIEELEEQNSNLKTELDSKASEIAELSKEAEQRSRELSSLRNRTNLSQQNWLKEKEELLEQEAYLRAEFEEAKQAMHNWEVLAMEERSIREGLGEKVVDLEEQLSSLKEEYEKVTAECNSQSVTVDGLQRALQEIQTGTDFLRFLSSDAQLEELRKSLREAEKRASDAESALQSAQKELERLQPFEKEVKEKNLLIGKLRHEAVTLNDHLTKALRFLKRGKPEDNVDRHIVTNHLLHFLALDRSDPKKFEILQLIAALLQWTDDQREQAGLARPGTSNTSGGLRASSFSVHRTPSTPSLATEFLENGSTGKESLAELWSNFLEQEAQAGGGNAGRGGASNAGLKSP</sequence>
<comment type="subcellular location">
    <subcellularLocation>
        <location evidence="1">Golgi apparatus</location>
    </subcellularLocation>
</comment>